<reference evidence="1 2" key="1">
    <citation type="submission" date="2016-05" db="EMBL/GenBank/DDBJ databases">
        <title>Nuclear genome of Blastocystis sp. subtype 1 NandII.</title>
        <authorList>
            <person name="Gentekaki E."/>
            <person name="Curtis B."/>
            <person name="Stairs C."/>
            <person name="Eme L."/>
            <person name="Herman E."/>
            <person name="Klimes V."/>
            <person name="Arias M.C."/>
            <person name="Elias M."/>
            <person name="Hilliou F."/>
            <person name="Klute M."/>
            <person name="Malik S.-B."/>
            <person name="Pightling A."/>
            <person name="Rachubinski R."/>
            <person name="Salas D."/>
            <person name="Schlacht A."/>
            <person name="Suga H."/>
            <person name="Archibald J."/>
            <person name="Ball S.G."/>
            <person name="Clark G."/>
            <person name="Dacks J."/>
            <person name="Van Der Giezen M."/>
            <person name="Tsaousis A."/>
            <person name="Roger A."/>
        </authorList>
    </citation>
    <scope>NUCLEOTIDE SEQUENCE [LARGE SCALE GENOMIC DNA]</scope>
    <source>
        <strain evidence="2">ATCC 50177 / NandII</strain>
    </source>
</reference>
<dbReference type="EMBL" id="LXWW01000366">
    <property type="protein sequence ID" value="OAO13587.1"/>
    <property type="molecule type" value="Genomic_DNA"/>
</dbReference>
<proteinExistence type="predicted"/>
<dbReference type="AlphaFoldDB" id="A0A196SBU6"/>
<name>A0A196SBU6_BLAHN</name>
<accession>A0A196SBU6</accession>
<evidence type="ECO:0000313" key="1">
    <source>
        <dbReference type="EMBL" id="OAO13587.1"/>
    </source>
</evidence>
<dbReference type="Proteomes" id="UP000078348">
    <property type="component" value="Unassembled WGS sequence"/>
</dbReference>
<organism evidence="1 2">
    <name type="scientific">Blastocystis sp. subtype 1 (strain ATCC 50177 / NandII)</name>
    <dbReference type="NCBI Taxonomy" id="478820"/>
    <lineage>
        <taxon>Eukaryota</taxon>
        <taxon>Sar</taxon>
        <taxon>Stramenopiles</taxon>
        <taxon>Bigyra</taxon>
        <taxon>Opalozoa</taxon>
        <taxon>Opalinata</taxon>
        <taxon>Blastocystidae</taxon>
        <taxon>Blastocystis</taxon>
    </lineage>
</organism>
<keyword evidence="2" id="KW-1185">Reference proteome</keyword>
<feature type="non-terminal residue" evidence="1">
    <location>
        <position position="1"/>
    </location>
</feature>
<gene>
    <name evidence="1" type="ORF">AV274_4729</name>
</gene>
<evidence type="ECO:0000313" key="2">
    <source>
        <dbReference type="Proteomes" id="UP000078348"/>
    </source>
</evidence>
<protein>
    <submittedName>
        <fullName evidence="1">Uncharacterized protein</fullName>
    </submittedName>
</protein>
<comment type="caution">
    <text evidence="1">The sequence shown here is derived from an EMBL/GenBank/DDBJ whole genome shotgun (WGS) entry which is preliminary data.</text>
</comment>
<sequence length="73" mass="8740">EKPLNYRNLRYVIDFDSTFYNNFNKLIDDTEILFIMTVSGQQTYEKAYKDYKGRLVADKYETLKKEINEKAGK</sequence>